<proteinExistence type="predicted"/>
<evidence type="ECO:0000313" key="2">
    <source>
        <dbReference type="Proteomes" id="UP001055879"/>
    </source>
</evidence>
<comment type="caution">
    <text evidence="1">The sequence shown here is derived from an EMBL/GenBank/DDBJ whole genome shotgun (WGS) entry which is preliminary data.</text>
</comment>
<keyword evidence="2" id="KW-1185">Reference proteome</keyword>
<gene>
    <name evidence="1" type="ORF">L6452_20852</name>
</gene>
<accession>A0ACB9BCI6</accession>
<sequence>MRFGYSHTDQCQTQNEGCGFCGGLQAFKEKGWCRSSKCSNGGRFEVLRSAAGEEYEAIVGEEYEAIRVMFKIQKIRGGGGGDDVWRWRRG</sequence>
<dbReference type="Proteomes" id="UP001055879">
    <property type="component" value="Linkage Group LG06"/>
</dbReference>
<reference evidence="1 2" key="2">
    <citation type="journal article" date="2022" name="Mol. Ecol. Resour.">
        <title>The genomes of chicory, endive, great burdock and yacon provide insights into Asteraceae paleo-polyploidization history and plant inulin production.</title>
        <authorList>
            <person name="Fan W."/>
            <person name="Wang S."/>
            <person name="Wang H."/>
            <person name="Wang A."/>
            <person name="Jiang F."/>
            <person name="Liu H."/>
            <person name="Zhao H."/>
            <person name="Xu D."/>
            <person name="Zhang Y."/>
        </authorList>
    </citation>
    <scope>NUCLEOTIDE SEQUENCE [LARGE SCALE GENOMIC DNA]</scope>
    <source>
        <strain evidence="2">cv. Niubang</strain>
    </source>
</reference>
<protein>
    <submittedName>
        <fullName evidence="1">Uncharacterized protein</fullName>
    </submittedName>
</protein>
<organism evidence="1 2">
    <name type="scientific">Arctium lappa</name>
    <name type="common">Greater burdock</name>
    <name type="synonym">Lappa major</name>
    <dbReference type="NCBI Taxonomy" id="4217"/>
    <lineage>
        <taxon>Eukaryota</taxon>
        <taxon>Viridiplantae</taxon>
        <taxon>Streptophyta</taxon>
        <taxon>Embryophyta</taxon>
        <taxon>Tracheophyta</taxon>
        <taxon>Spermatophyta</taxon>
        <taxon>Magnoliopsida</taxon>
        <taxon>eudicotyledons</taxon>
        <taxon>Gunneridae</taxon>
        <taxon>Pentapetalae</taxon>
        <taxon>asterids</taxon>
        <taxon>campanulids</taxon>
        <taxon>Asterales</taxon>
        <taxon>Asteraceae</taxon>
        <taxon>Carduoideae</taxon>
        <taxon>Cardueae</taxon>
        <taxon>Arctiinae</taxon>
        <taxon>Arctium</taxon>
    </lineage>
</organism>
<dbReference type="EMBL" id="CM042052">
    <property type="protein sequence ID" value="KAI3719946.1"/>
    <property type="molecule type" value="Genomic_DNA"/>
</dbReference>
<evidence type="ECO:0000313" key="1">
    <source>
        <dbReference type="EMBL" id="KAI3719946.1"/>
    </source>
</evidence>
<name>A0ACB9BCI6_ARCLA</name>
<reference evidence="2" key="1">
    <citation type="journal article" date="2022" name="Mol. Ecol. Resour.">
        <title>The genomes of chicory, endive, great burdock and yacon provide insights into Asteraceae palaeo-polyploidization history and plant inulin production.</title>
        <authorList>
            <person name="Fan W."/>
            <person name="Wang S."/>
            <person name="Wang H."/>
            <person name="Wang A."/>
            <person name="Jiang F."/>
            <person name="Liu H."/>
            <person name="Zhao H."/>
            <person name="Xu D."/>
            <person name="Zhang Y."/>
        </authorList>
    </citation>
    <scope>NUCLEOTIDE SEQUENCE [LARGE SCALE GENOMIC DNA]</scope>
    <source>
        <strain evidence="2">cv. Niubang</strain>
    </source>
</reference>